<organism evidence="2 3">
    <name type="scientific">Ruminococcus albus</name>
    <dbReference type="NCBI Taxonomy" id="1264"/>
    <lineage>
        <taxon>Bacteria</taxon>
        <taxon>Bacillati</taxon>
        <taxon>Bacillota</taxon>
        <taxon>Clostridia</taxon>
        <taxon>Eubacteriales</taxon>
        <taxon>Oscillospiraceae</taxon>
        <taxon>Ruminococcus</taxon>
    </lineage>
</organism>
<reference evidence="2 3" key="1">
    <citation type="submission" date="2016-10" db="EMBL/GenBank/DDBJ databases">
        <authorList>
            <person name="de Groot N.N."/>
        </authorList>
    </citation>
    <scope>NUCLEOTIDE SEQUENCE [LARGE SCALE GENOMIC DNA]</scope>
    <source>
        <strain evidence="2 3">AR67</strain>
    </source>
</reference>
<gene>
    <name evidence="2" type="ORF">SAMN02910406_00859</name>
</gene>
<keyword evidence="1" id="KW-0812">Transmembrane</keyword>
<dbReference type="AlphaFoldDB" id="A0A1I1F895"/>
<proteinExistence type="predicted"/>
<dbReference type="RefSeq" id="WP_074960320.1">
    <property type="nucleotide sequence ID" value="NZ_FOKQ01000005.1"/>
</dbReference>
<keyword evidence="1" id="KW-0472">Membrane</keyword>
<evidence type="ECO:0008006" key="4">
    <source>
        <dbReference type="Google" id="ProtNLM"/>
    </source>
</evidence>
<feature type="transmembrane region" description="Helical" evidence="1">
    <location>
        <begin position="12"/>
        <end position="30"/>
    </location>
</feature>
<dbReference type="Proteomes" id="UP000182192">
    <property type="component" value="Unassembled WGS sequence"/>
</dbReference>
<dbReference type="OrthoDB" id="43895at2"/>
<evidence type="ECO:0000313" key="2">
    <source>
        <dbReference type="EMBL" id="SFB93928.1"/>
    </source>
</evidence>
<keyword evidence="1" id="KW-1133">Transmembrane helix</keyword>
<accession>A0A1I1F895</accession>
<sequence length="249" mass="29044">MKTRSKKVIPTIILTMLALFIVAAVIFFQFTQMGYIMSIPLRTNFNKIENNVYLNKDNSLTPDEVREITAQAKERVTEFYGDTHCLETTTIIICDDKNISDKIGEKDTNTFLFPTKKDYICLSNDYFNVDVVAHELTHAELHSYISADTQRNLPVWFDEGLATQNDYREKYSYENWVTKTDNGKKATPLEDMDSHSEFQCKDENERQFHYLCAKHEISEWLDKHSVQELLELVKAVNNGEDFYTLYNKA</sequence>
<name>A0A1I1F895_RUMAL</name>
<protein>
    <recommendedName>
        <fullName evidence="4">Peptidase MA superfamily protein</fullName>
    </recommendedName>
</protein>
<evidence type="ECO:0000313" key="3">
    <source>
        <dbReference type="Proteomes" id="UP000182192"/>
    </source>
</evidence>
<dbReference type="EMBL" id="FOKQ01000005">
    <property type="protein sequence ID" value="SFB93928.1"/>
    <property type="molecule type" value="Genomic_DNA"/>
</dbReference>
<evidence type="ECO:0000256" key="1">
    <source>
        <dbReference type="SAM" id="Phobius"/>
    </source>
</evidence>